<gene>
    <name evidence="1" type="ORF">DVG78_01915</name>
</gene>
<dbReference type="PROSITE" id="PS51257">
    <property type="entry name" value="PROKAR_LIPOPROTEIN"/>
    <property type="match status" value="1"/>
</dbReference>
<name>A0A369IKR7_9BACT</name>
<protein>
    <recommendedName>
        <fullName evidence="3">DUF4595 domain-containing protein</fullName>
    </recommendedName>
</protein>
<organism evidence="1 2">
    <name type="scientific">Runella aurantiaca</name>
    <dbReference type="NCBI Taxonomy" id="2282308"/>
    <lineage>
        <taxon>Bacteria</taxon>
        <taxon>Pseudomonadati</taxon>
        <taxon>Bacteroidota</taxon>
        <taxon>Cytophagia</taxon>
        <taxon>Cytophagales</taxon>
        <taxon>Spirosomataceae</taxon>
        <taxon>Runella</taxon>
    </lineage>
</organism>
<evidence type="ECO:0000313" key="1">
    <source>
        <dbReference type="EMBL" id="RDB07834.1"/>
    </source>
</evidence>
<sequence length="240" mass="27390">MRRITLFIFLLLGGCSKSSDVTPEECFPSVITNFTGRYLVKFDEKTRMVSDVNKEKQVSNITVYEESRIGLGTGSDKISYFVITKDSQGRIISVYDPPFGNQNVLTYNSEGRLATHVFSVKGKVWISKRFIYNDGNLVENIETDDHGQVKHYKYTYDLTKKNYARMAEFVIGPRLSAFPRGSFELGPLLGNRMNNLPVKIQLDSEESPISYEFDAKARPIKYTQIIKSTTVQGIWEYDCP</sequence>
<dbReference type="RefSeq" id="WP_114459369.1">
    <property type="nucleotide sequence ID" value="NZ_QPIW01000001.1"/>
</dbReference>
<dbReference type="Proteomes" id="UP000253141">
    <property type="component" value="Unassembled WGS sequence"/>
</dbReference>
<evidence type="ECO:0000313" key="2">
    <source>
        <dbReference type="Proteomes" id="UP000253141"/>
    </source>
</evidence>
<keyword evidence="2" id="KW-1185">Reference proteome</keyword>
<accession>A0A369IKR7</accession>
<dbReference type="EMBL" id="QPIW01000001">
    <property type="protein sequence ID" value="RDB07834.1"/>
    <property type="molecule type" value="Genomic_DNA"/>
</dbReference>
<evidence type="ECO:0008006" key="3">
    <source>
        <dbReference type="Google" id="ProtNLM"/>
    </source>
</evidence>
<dbReference type="AlphaFoldDB" id="A0A369IKR7"/>
<comment type="caution">
    <text evidence="1">The sequence shown here is derived from an EMBL/GenBank/DDBJ whole genome shotgun (WGS) entry which is preliminary data.</text>
</comment>
<proteinExistence type="predicted"/>
<reference evidence="1 2" key="1">
    <citation type="submission" date="2018-07" db="EMBL/GenBank/DDBJ databases">
        <title>Genome analysis of Runella aurantiaca.</title>
        <authorList>
            <person name="Yang X."/>
        </authorList>
    </citation>
    <scope>NUCLEOTIDE SEQUENCE [LARGE SCALE GENOMIC DNA]</scope>
    <source>
        <strain evidence="1 2">YX9</strain>
    </source>
</reference>